<protein>
    <recommendedName>
        <fullName evidence="4">Polyisoprenoid-binding protein YceI</fullName>
    </recommendedName>
</protein>
<keyword evidence="3" id="KW-1185">Reference proteome</keyword>
<evidence type="ECO:0008006" key="4">
    <source>
        <dbReference type="Google" id="ProtNLM"/>
    </source>
</evidence>
<sequence>MSSSQRALGRFACTFFTALFLSGAAWAQTTVPIGTVEATIDGASYRGETLHVPSEGTATAEARDFGPLRMVDIQAHDPDAASIMRGVLSVEFGLISGADASATDASVSYFPDGMRNFYVSDEDPAHASVTLESLLIDGAQGNARGTFSSLLCKREGMMSEIDTEDCITVEGTFDTVLHLAD</sequence>
<dbReference type="EMBL" id="JAWLIP010000011">
    <property type="protein sequence ID" value="MDV6228572.1"/>
    <property type="molecule type" value="Genomic_DNA"/>
</dbReference>
<organism evidence="2 3">
    <name type="scientific">Nitratireductor aquimarinus</name>
    <dbReference type="NCBI Taxonomy" id="889300"/>
    <lineage>
        <taxon>Bacteria</taxon>
        <taxon>Pseudomonadati</taxon>
        <taxon>Pseudomonadota</taxon>
        <taxon>Alphaproteobacteria</taxon>
        <taxon>Hyphomicrobiales</taxon>
        <taxon>Phyllobacteriaceae</taxon>
        <taxon>Nitratireductor</taxon>
    </lineage>
</organism>
<evidence type="ECO:0000313" key="2">
    <source>
        <dbReference type="EMBL" id="MDV6228572.1"/>
    </source>
</evidence>
<name>A0ABU4AQR2_9HYPH</name>
<dbReference type="RefSeq" id="WP_317562367.1">
    <property type="nucleotide sequence ID" value="NZ_JAWLIP010000011.1"/>
</dbReference>
<evidence type="ECO:0000313" key="3">
    <source>
        <dbReference type="Proteomes" id="UP001185659"/>
    </source>
</evidence>
<comment type="caution">
    <text evidence="2">The sequence shown here is derived from an EMBL/GenBank/DDBJ whole genome shotgun (WGS) entry which is preliminary data.</text>
</comment>
<feature type="chain" id="PRO_5046275078" description="Polyisoprenoid-binding protein YceI" evidence="1">
    <location>
        <begin position="28"/>
        <end position="181"/>
    </location>
</feature>
<proteinExistence type="predicted"/>
<feature type="signal peptide" evidence="1">
    <location>
        <begin position="1"/>
        <end position="27"/>
    </location>
</feature>
<gene>
    <name evidence="2" type="ORF">R2G56_19980</name>
</gene>
<dbReference type="Proteomes" id="UP001185659">
    <property type="component" value="Unassembled WGS sequence"/>
</dbReference>
<evidence type="ECO:0000256" key="1">
    <source>
        <dbReference type="SAM" id="SignalP"/>
    </source>
</evidence>
<accession>A0ABU4AQR2</accession>
<reference evidence="2 3" key="1">
    <citation type="submission" date="2023-10" db="EMBL/GenBank/DDBJ databases">
        <authorList>
            <person name="Venkata Ramana C."/>
            <person name="Sasikala C."/>
            <person name="Dhurka M."/>
        </authorList>
    </citation>
    <scope>NUCLEOTIDE SEQUENCE [LARGE SCALE GENOMIC DNA]</scope>
    <source>
        <strain evidence="2 3">KCTC 32151</strain>
    </source>
</reference>
<keyword evidence="1" id="KW-0732">Signal</keyword>